<sequence>MAPSPPIHQDARDITPFVGVVFQVSVRKLASGLGERVRASRGLDPVHRFSFREGPGRLPGFSSKFAKALHAELTAGGGPERFLRLAHGHSGFAGLCFVLAGLRAYQGRQYPQAAELLRRGRETLVDDAAHRFMERHLMGLVVEVELGDGVAARILYSDEALRYATAHALREIGDLPAAVVQLDAVPSSPAKALALAHLAGLREDYASVIGLSEGVRNGEDLSAGLLLLRARAQRQTGRLTDAQSTLGEIQRRKGTALQLRNAALTEQALLMLDGGVKSLRRGGIKRVEAKQRATERKAEREAHREFDTTMKRLSRRKRGGDG</sequence>
<dbReference type="EMBL" id="JAVALS010000003">
    <property type="protein sequence ID" value="MDP5226796.1"/>
    <property type="molecule type" value="Genomic_DNA"/>
</dbReference>
<gene>
    <name evidence="2" type="ORF">Q9R02_06495</name>
</gene>
<feature type="compositionally biased region" description="Basic residues" evidence="1">
    <location>
        <begin position="312"/>
        <end position="322"/>
    </location>
</feature>
<dbReference type="RefSeq" id="WP_305995850.1">
    <property type="nucleotide sequence ID" value="NZ_JAVALS010000003.1"/>
</dbReference>
<proteinExistence type="predicted"/>
<feature type="region of interest" description="Disordered" evidence="1">
    <location>
        <begin position="290"/>
        <end position="322"/>
    </location>
</feature>
<reference evidence="2 3" key="1">
    <citation type="submission" date="2023-08" db="EMBL/GenBank/DDBJ databases">
        <title>Arthrobacter horti sp. nov., isolated from forest soil.</title>
        <authorList>
            <person name="Park M."/>
        </authorList>
    </citation>
    <scope>NUCLEOTIDE SEQUENCE [LARGE SCALE GENOMIC DNA]</scope>
    <source>
        <strain evidence="2 3">YJM1</strain>
    </source>
</reference>
<feature type="compositionally biased region" description="Basic and acidic residues" evidence="1">
    <location>
        <begin position="290"/>
        <end position="310"/>
    </location>
</feature>
<comment type="caution">
    <text evidence="2">The sequence shown here is derived from an EMBL/GenBank/DDBJ whole genome shotgun (WGS) entry which is preliminary data.</text>
</comment>
<dbReference type="Proteomes" id="UP001232725">
    <property type="component" value="Unassembled WGS sequence"/>
</dbReference>
<accession>A0ABT9IMJ8</accession>
<evidence type="ECO:0000313" key="2">
    <source>
        <dbReference type="EMBL" id="MDP5226796.1"/>
    </source>
</evidence>
<evidence type="ECO:0000256" key="1">
    <source>
        <dbReference type="SAM" id="MobiDB-lite"/>
    </source>
</evidence>
<evidence type="ECO:0000313" key="3">
    <source>
        <dbReference type="Proteomes" id="UP001232725"/>
    </source>
</evidence>
<organism evidence="2 3">
    <name type="scientific">Arthrobacter horti</name>
    <dbReference type="NCBI Taxonomy" id="3068273"/>
    <lineage>
        <taxon>Bacteria</taxon>
        <taxon>Bacillati</taxon>
        <taxon>Actinomycetota</taxon>
        <taxon>Actinomycetes</taxon>
        <taxon>Micrococcales</taxon>
        <taxon>Micrococcaceae</taxon>
        <taxon>Arthrobacter</taxon>
    </lineage>
</organism>
<name>A0ABT9IMJ8_9MICC</name>
<protein>
    <submittedName>
        <fullName evidence="2">Uncharacterized protein</fullName>
    </submittedName>
</protein>
<keyword evidence="3" id="KW-1185">Reference proteome</keyword>